<gene>
    <name evidence="1" type="ORF">METZ01_LOCUS410504</name>
</gene>
<dbReference type="EMBL" id="UINC01159521">
    <property type="protein sequence ID" value="SVD57650.1"/>
    <property type="molecule type" value="Genomic_DNA"/>
</dbReference>
<dbReference type="AlphaFoldDB" id="A0A382WGC0"/>
<evidence type="ECO:0000313" key="1">
    <source>
        <dbReference type="EMBL" id="SVD57650.1"/>
    </source>
</evidence>
<sequence>MPKWFSGMRGREQVFLLVFQWAALVSGFVIVLGAVLDSYGKWTNAGIQQDGFRQVLNLKPGIDAALTKHKEEQANVSYDRQQLSTRASSLADKVFPQRGYRELDTEERERYAQHTVRISFKKATYENVNQFAGLIRQESPYMFLSEVDIEPNYPPKNNPYAEVTYDAVFHVSSVEFAKD</sequence>
<protein>
    <submittedName>
        <fullName evidence="1">Uncharacterized protein</fullName>
    </submittedName>
</protein>
<reference evidence="1" key="1">
    <citation type="submission" date="2018-05" db="EMBL/GenBank/DDBJ databases">
        <authorList>
            <person name="Lanie J.A."/>
            <person name="Ng W.-L."/>
            <person name="Kazmierczak K.M."/>
            <person name="Andrzejewski T.M."/>
            <person name="Davidsen T.M."/>
            <person name="Wayne K.J."/>
            <person name="Tettelin H."/>
            <person name="Glass J.I."/>
            <person name="Rusch D."/>
            <person name="Podicherti R."/>
            <person name="Tsui H.-C.T."/>
            <person name="Winkler M.E."/>
        </authorList>
    </citation>
    <scope>NUCLEOTIDE SEQUENCE</scope>
</reference>
<organism evidence="1">
    <name type="scientific">marine metagenome</name>
    <dbReference type="NCBI Taxonomy" id="408172"/>
    <lineage>
        <taxon>unclassified sequences</taxon>
        <taxon>metagenomes</taxon>
        <taxon>ecological metagenomes</taxon>
    </lineage>
</organism>
<accession>A0A382WGC0</accession>
<proteinExistence type="predicted"/>
<name>A0A382WGC0_9ZZZZ</name>